<gene>
    <name evidence="1" type="ORF">CEJ86_21915</name>
</gene>
<sequence length="65" mass="7055">MMHPQELCGGLLHRHAHSEWRCGAILPEAAKMIKQIEAAMKGKLADGGEAMPAKGYSDSFITFVS</sequence>
<accession>A0A2J0YZ03</accession>
<dbReference type="Proteomes" id="UP000231987">
    <property type="component" value="Unassembled WGS sequence"/>
</dbReference>
<evidence type="ECO:0000313" key="2">
    <source>
        <dbReference type="Proteomes" id="UP000231987"/>
    </source>
</evidence>
<dbReference type="EMBL" id="NJGD01000010">
    <property type="protein sequence ID" value="PJR13404.1"/>
    <property type="molecule type" value="Genomic_DNA"/>
</dbReference>
<proteinExistence type="predicted"/>
<organism evidence="1 2">
    <name type="scientific">Rhizobium meliloti</name>
    <name type="common">Ensifer meliloti</name>
    <name type="synonym">Sinorhizobium meliloti</name>
    <dbReference type="NCBI Taxonomy" id="382"/>
    <lineage>
        <taxon>Bacteria</taxon>
        <taxon>Pseudomonadati</taxon>
        <taxon>Pseudomonadota</taxon>
        <taxon>Alphaproteobacteria</taxon>
        <taxon>Hyphomicrobiales</taxon>
        <taxon>Rhizobiaceae</taxon>
        <taxon>Sinorhizobium/Ensifer group</taxon>
        <taxon>Sinorhizobium</taxon>
    </lineage>
</organism>
<dbReference type="AlphaFoldDB" id="A0A2J0YZ03"/>
<protein>
    <submittedName>
        <fullName evidence="1">Uncharacterized protein</fullName>
    </submittedName>
</protein>
<comment type="caution">
    <text evidence="1">The sequence shown here is derived from an EMBL/GenBank/DDBJ whole genome shotgun (WGS) entry which is preliminary data.</text>
</comment>
<reference evidence="1 2" key="1">
    <citation type="submission" date="2017-06" db="EMBL/GenBank/DDBJ databases">
        <title>Ensifer strains isolated from leguminous trees and herbs display diverse denitrification phenotypes with some acting as strong N2O sinks.</title>
        <authorList>
            <person name="Woliy K."/>
            <person name="Mania D."/>
            <person name="Bakken L.R."/>
            <person name="Frostegard A."/>
        </authorList>
    </citation>
    <scope>NUCLEOTIDE SEQUENCE [LARGE SCALE GENOMIC DNA]</scope>
    <source>
        <strain evidence="1 2">AC50a</strain>
    </source>
</reference>
<evidence type="ECO:0000313" key="1">
    <source>
        <dbReference type="EMBL" id="PJR13404.1"/>
    </source>
</evidence>
<name>A0A2J0YZ03_RHIML</name>